<comment type="caution">
    <text evidence="2">The sequence shown here is derived from an EMBL/GenBank/DDBJ whole genome shotgun (WGS) entry which is preliminary data.</text>
</comment>
<protein>
    <submittedName>
        <fullName evidence="2">Uncharacterized protein</fullName>
    </submittedName>
</protein>
<sequence>MTDMTDKTNDAGDQARRETDRAESQALSLLAQDGFALTVSGGLAGDVDLPKPYGTTITLVDRTYLVGGRGFGGSGADEGMLEGIRSAGGETRIVLRCEPDDAADPWTVEASLDGVFLGVVRAHENEIIARLMDAGKHVYAEYLETETLGEYHRIWVSLVMED</sequence>
<feature type="region of interest" description="Disordered" evidence="1">
    <location>
        <begin position="1"/>
        <end position="23"/>
    </location>
</feature>
<dbReference type="OrthoDB" id="3177563at2"/>
<keyword evidence="3" id="KW-1185">Reference proteome</keyword>
<dbReference type="AlphaFoldDB" id="A0A2N5IYZ2"/>
<dbReference type="Proteomes" id="UP000235034">
    <property type="component" value="Unassembled WGS sequence"/>
</dbReference>
<organism evidence="2 3">
    <name type="scientific">Bifidobacterium parmae</name>
    <dbReference type="NCBI Taxonomy" id="361854"/>
    <lineage>
        <taxon>Bacteria</taxon>
        <taxon>Bacillati</taxon>
        <taxon>Actinomycetota</taxon>
        <taxon>Actinomycetes</taxon>
        <taxon>Bifidobacteriales</taxon>
        <taxon>Bifidobacteriaceae</taxon>
        <taxon>Bifidobacterium</taxon>
    </lineage>
</organism>
<dbReference type="Gene3D" id="3.30.70.2330">
    <property type="match status" value="1"/>
</dbReference>
<evidence type="ECO:0000313" key="2">
    <source>
        <dbReference type="EMBL" id="PLS27160.1"/>
    </source>
</evidence>
<evidence type="ECO:0000256" key="1">
    <source>
        <dbReference type="SAM" id="MobiDB-lite"/>
    </source>
</evidence>
<evidence type="ECO:0000313" key="3">
    <source>
        <dbReference type="Proteomes" id="UP000235034"/>
    </source>
</evidence>
<reference evidence="2 3" key="1">
    <citation type="submission" date="2017-07" db="EMBL/GenBank/DDBJ databases">
        <title>Bifidobacterium novel species.</title>
        <authorList>
            <person name="Lugli G.A."/>
            <person name="Milani C."/>
            <person name="Duranti S."/>
            <person name="Mangifesta M."/>
        </authorList>
    </citation>
    <scope>NUCLEOTIDE SEQUENCE [LARGE SCALE GENOMIC DNA]</scope>
    <source>
        <strain evidence="2 3">77</strain>
    </source>
</reference>
<dbReference type="RefSeq" id="WP_101622833.1">
    <property type="nucleotide sequence ID" value="NZ_NMWT01000027.1"/>
</dbReference>
<proteinExistence type="predicted"/>
<name>A0A2N5IYZ2_9BIFI</name>
<accession>A0A2N5IYZ2</accession>
<dbReference type="EMBL" id="NMWT01000027">
    <property type="protein sequence ID" value="PLS27160.1"/>
    <property type="molecule type" value="Genomic_DNA"/>
</dbReference>
<gene>
    <name evidence="2" type="ORF">Uis4E_1746</name>
</gene>